<comment type="caution">
    <text evidence="2">The sequence shown here is derived from an EMBL/GenBank/DDBJ whole genome shotgun (WGS) entry which is preliminary data.</text>
</comment>
<protein>
    <submittedName>
        <fullName evidence="2">Early nodulin 1</fullName>
    </submittedName>
</protein>
<dbReference type="GO" id="GO:0009055">
    <property type="term" value="F:electron transfer activity"/>
    <property type="evidence" value="ECO:0007669"/>
    <property type="project" value="InterPro"/>
</dbReference>
<evidence type="ECO:0000313" key="2">
    <source>
        <dbReference type="EMBL" id="CAA2966821.1"/>
    </source>
</evidence>
<dbReference type="InterPro" id="IPR003245">
    <property type="entry name" value="Phytocyanin_dom"/>
</dbReference>
<dbReference type="SUPFAM" id="SSF49503">
    <property type="entry name" value="Cupredoxins"/>
    <property type="match status" value="1"/>
</dbReference>
<dbReference type="InterPro" id="IPR039391">
    <property type="entry name" value="Phytocyanin-like"/>
</dbReference>
<reference evidence="2 3" key="1">
    <citation type="submission" date="2019-12" db="EMBL/GenBank/DDBJ databases">
        <authorList>
            <person name="Alioto T."/>
            <person name="Alioto T."/>
            <person name="Gomez Garrido J."/>
        </authorList>
    </citation>
    <scope>NUCLEOTIDE SEQUENCE [LARGE SCALE GENOMIC DNA]</scope>
</reference>
<dbReference type="GO" id="GO:0005886">
    <property type="term" value="C:plasma membrane"/>
    <property type="evidence" value="ECO:0007669"/>
    <property type="project" value="TreeGrafter"/>
</dbReference>
<dbReference type="AlphaFoldDB" id="A0A8S0QIH7"/>
<organism evidence="2 3">
    <name type="scientific">Olea europaea subsp. europaea</name>
    <dbReference type="NCBI Taxonomy" id="158383"/>
    <lineage>
        <taxon>Eukaryota</taxon>
        <taxon>Viridiplantae</taxon>
        <taxon>Streptophyta</taxon>
        <taxon>Embryophyta</taxon>
        <taxon>Tracheophyta</taxon>
        <taxon>Spermatophyta</taxon>
        <taxon>Magnoliopsida</taxon>
        <taxon>eudicotyledons</taxon>
        <taxon>Gunneridae</taxon>
        <taxon>Pentapetalae</taxon>
        <taxon>asterids</taxon>
        <taxon>lamiids</taxon>
        <taxon>Lamiales</taxon>
        <taxon>Oleaceae</taxon>
        <taxon>Oleeae</taxon>
        <taxon>Olea</taxon>
    </lineage>
</organism>
<evidence type="ECO:0000313" key="3">
    <source>
        <dbReference type="Proteomes" id="UP000594638"/>
    </source>
</evidence>
<proteinExistence type="predicted"/>
<dbReference type="PROSITE" id="PS51485">
    <property type="entry name" value="PHYTOCYANIN"/>
    <property type="match status" value="1"/>
</dbReference>
<dbReference type="InterPro" id="IPR008972">
    <property type="entry name" value="Cupredoxin"/>
</dbReference>
<dbReference type="OrthoDB" id="1937044at2759"/>
<dbReference type="PANTHER" id="PTHR33021">
    <property type="entry name" value="BLUE COPPER PROTEIN"/>
    <property type="match status" value="1"/>
</dbReference>
<dbReference type="Gramene" id="OE9A047574T1">
    <property type="protein sequence ID" value="OE9A047574C1"/>
    <property type="gene ID" value="OE9A047574"/>
</dbReference>
<dbReference type="Gene3D" id="2.60.40.420">
    <property type="entry name" value="Cupredoxins - blue copper proteins"/>
    <property type="match status" value="1"/>
</dbReference>
<dbReference type="PANTHER" id="PTHR33021:SF505">
    <property type="entry name" value="EARLY NODULIN-LIKE PROTEIN 1"/>
    <property type="match status" value="1"/>
</dbReference>
<dbReference type="Proteomes" id="UP000594638">
    <property type="component" value="Unassembled WGS sequence"/>
</dbReference>
<gene>
    <name evidence="2" type="ORF">OLEA9_A047574</name>
</gene>
<dbReference type="EMBL" id="CACTIH010001869">
    <property type="protein sequence ID" value="CAA2966821.1"/>
    <property type="molecule type" value="Genomic_DNA"/>
</dbReference>
<keyword evidence="3" id="KW-1185">Reference proteome</keyword>
<name>A0A8S0QIH7_OLEEU</name>
<feature type="domain" description="Phytocyanin" evidence="1">
    <location>
        <begin position="61"/>
        <end position="152"/>
    </location>
</feature>
<sequence length="152" mass="16963">MRPGHGLHTVSKKLPRNARKSGYIPDASCTLPAHPIKMASLKIIFSFSTVVFCFCVGSEAREFIIDGENNLWAVPSSVDEFNKWAEKTCFQIGDSLVLKYYSKTDSVLEVTEEDYKICNNANPIKSHHDGETTVSLEKSGLFFSISGAEEYF</sequence>
<accession>A0A8S0QIH7</accession>
<evidence type="ECO:0000259" key="1">
    <source>
        <dbReference type="PROSITE" id="PS51485"/>
    </source>
</evidence>
<dbReference type="Pfam" id="PF02298">
    <property type="entry name" value="Cu_bind_like"/>
    <property type="match status" value="1"/>
</dbReference>